<feature type="compositionally biased region" description="Acidic residues" evidence="6">
    <location>
        <begin position="53"/>
        <end position="62"/>
    </location>
</feature>
<keyword evidence="10" id="KW-1185">Reference proteome</keyword>
<feature type="transmembrane region" description="Helical" evidence="7">
    <location>
        <begin position="402"/>
        <end position="421"/>
    </location>
</feature>
<dbReference type="InterPro" id="IPR011701">
    <property type="entry name" value="MFS"/>
</dbReference>
<feature type="domain" description="Major facilitator superfamily (MFS) profile" evidence="8">
    <location>
        <begin position="89"/>
        <end position="519"/>
    </location>
</feature>
<comment type="similarity">
    <text evidence="2">Belongs to the major facilitator superfamily.</text>
</comment>
<dbReference type="InterPro" id="IPR036259">
    <property type="entry name" value="MFS_trans_sf"/>
</dbReference>
<dbReference type="Gene3D" id="1.20.1250.20">
    <property type="entry name" value="MFS general substrate transporter like domains"/>
    <property type="match status" value="1"/>
</dbReference>
<reference evidence="9 10" key="1">
    <citation type="submission" date="2019-06" db="EMBL/GenBank/DDBJ databases">
        <authorList>
            <person name="Broberg M."/>
        </authorList>
    </citation>
    <scope>NUCLEOTIDE SEQUENCE [LARGE SCALE GENOMIC DNA]</scope>
</reference>
<evidence type="ECO:0000313" key="10">
    <source>
        <dbReference type="Proteomes" id="UP000766486"/>
    </source>
</evidence>
<evidence type="ECO:0000256" key="2">
    <source>
        <dbReference type="ARBA" id="ARBA00008335"/>
    </source>
</evidence>
<protein>
    <recommendedName>
        <fullName evidence="8">Major facilitator superfamily (MFS) profile domain-containing protein</fullName>
    </recommendedName>
</protein>
<comment type="subcellular location">
    <subcellularLocation>
        <location evidence="1">Membrane</location>
        <topology evidence="1">Multi-pass membrane protein</topology>
    </subcellularLocation>
</comment>
<feature type="transmembrane region" description="Helical" evidence="7">
    <location>
        <begin position="212"/>
        <end position="232"/>
    </location>
</feature>
<dbReference type="PANTHER" id="PTHR23502">
    <property type="entry name" value="MAJOR FACILITATOR SUPERFAMILY"/>
    <property type="match status" value="1"/>
</dbReference>
<gene>
    <name evidence="9" type="ORF">CLO192961_LOCUS291900</name>
</gene>
<accession>A0ABY6UKM7</accession>
<comment type="caution">
    <text evidence="9">The sequence shown here is derived from an EMBL/GenBank/DDBJ whole genome shotgun (WGS) entry which is preliminary data.</text>
</comment>
<keyword evidence="4 7" id="KW-1133">Transmembrane helix</keyword>
<evidence type="ECO:0000259" key="8">
    <source>
        <dbReference type="PROSITE" id="PS50850"/>
    </source>
</evidence>
<evidence type="ECO:0000256" key="4">
    <source>
        <dbReference type="ARBA" id="ARBA00022989"/>
    </source>
</evidence>
<feature type="transmembrane region" description="Helical" evidence="7">
    <location>
        <begin position="313"/>
        <end position="336"/>
    </location>
</feature>
<dbReference type="Proteomes" id="UP000766486">
    <property type="component" value="Unassembled WGS sequence"/>
</dbReference>
<feature type="transmembrane region" description="Helical" evidence="7">
    <location>
        <begin position="181"/>
        <end position="200"/>
    </location>
</feature>
<dbReference type="SUPFAM" id="SSF103473">
    <property type="entry name" value="MFS general substrate transporter"/>
    <property type="match status" value="1"/>
</dbReference>
<evidence type="ECO:0000256" key="5">
    <source>
        <dbReference type="ARBA" id="ARBA00023136"/>
    </source>
</evidence>
<dbReference type="PROSITE" id="PS50850">
    <property type="entry name" value="MFS"/>
    <property type="match status" value="1"/>
</dbReference>
<feature type="transmembrane region" description="Helical" evidence="7">
    <location>
        <begin position="427"/>
        <end position="452"/>
    </location>
</feature>
<feature type="transmembrane region" description="Helical" evidence="7">
    <location>
        <begin position="91"/>
        <end position="111"/>
    </location>
</feature>
<evidence type="ECO:0000256" key="3">
    <source>
        <dbReference type="ARBA" id="ARBA00022692"/>
    </source>
</evidence>
<name>A0ABY6UKM7_BIOOC</name>
<dbReference type="EMBL" id="CABFNS010000823">
    <property type="protein sequence ID" value="VUC30762.1"/>
    <property type="molecule type" value="Genomic_DNA"/>
</dbReference>
<dbReference type="PANTHER" id="PTHR23502:SF68">
    <property type="entry name" value="MULTIDRUG TRANSPORTER, PUTATIVE (AFU_ORTHOLOGUE AFUA_3G01120)-RELATED"/>
    <property type="match status" value="1"/>
</dbReference>
<feature type="transmembrane region" description="Helical" evidence="7">
    <location>
        <begin position="492"/>
        <end position="512"/>
    </location>
</feature>
<feature type="transmembrane region" description="Helical" evidence="7">
    <location>
        <begin position="356"/>
        <end position="376"/>
    </location>
</feature>
<keyword evidence="5 7" id="KW-0472">Membrane</keyword>
<feature type="transmembrane region" description="Helical" evidence="7">
    <location>
        <begin position="123"/>
        <end position="144"/>
    </location>
</feature>
<feature type="transmembrane region" description="Helical" evidence="7">
    <location>
        <begin position="464"/>
        <end position="486"/>
    </location>
</feature>
<feature type="transmembrane region" description="Helical" evidence="7">
    <location>
        <begin position="244"/>
        <end position="263"/>
    </location>
</feature>
<feature type="region of interest" description="Disordered" evidence="6">
    <location>
        <begin position="1"/>
        <end position="63"/>
    </location>
</feature>
<organism evidence="9 10">
    <name type="scientific">Bionectria ochroleuca</name>
    <name type="common">Gliocladium roseum</name>
    <dbReference type="NCBI Taxonomy" id="29856"/>
    <lineage>
        <taxon>Eukaryota</taxon>
        <taxon>Fungi</taxon>
        <taxon>Dikarya</taxon>
        <taxon>Ascomycota</taxon>
        <taxon>Pezizomycotina</taxon>
        <taxon>Sordariomycetes</taxon>
        <taxon>Hypocreomycetidae</taxon>
        <taxon>Hypocreales</taxon>
        <taxon>Bionectriaceae</taxon>
        <taxon>Clonostachys</taxon>
    </lineage>
</organism>
<proteinExistence type="inferred from homology"/>
<evidence type="ECO:0000313" key="9">
    <source>
        <dbReference type="EMBL" id="VUC30762.1"/>
    </source>
</evidence>
<dbReference type="Pfam" id="PF07690">
    <property type="entry name" value="MFS_1"/>
    <property type="match status" value="1"/>
</dbReference>
<dbReference type="InterPro" id="IPR020846">
    <property type="entry name" value="MFS_dom"/>
</dbReference>
<evidence type="ECO:0000256" key="7">
    <source>
        <dbReference type="SAM" id="Phobius"/>
    </source>
</evidence>
<evidence type="ECO:0000256" key="6">
    <source>
        <dbReference type="SAM" id="MobiDB-lite"/>
    </source>
</evidence>
<feature type="transmembrane region" description="Helical" evidence="7">
    <location>
        <begin position="156"/>
        <end position="175"/>
    </location>
</feature>
<sequence>MAEEDAPIPMANLTVDGNVNRSAGASMAETAASSSRTLAPANPKDPPVINDSSAEEGVEASDDENKVWWTGDDDPENPHNWPVWRKYSNSALISLLTLITPLASNVFAPAIPDLMVYFKSSNTELASFVVSVYVLGFACGPLVFAPLSELYGRLPVYHVCNIIFVIFTAGCAIAPTLDALIVFRFFAGCFGACPLTNGGGSIADMFHPEERAAVMAAFSIGPLLGPIIGPAAGGVLAQNKGWRWVFWLVAIMGAAISVAMVLVMRESYAPVILERRTKKLRKETGNEQLRSKLDEGLTSRQLFTLSIVRPVKLLVFSPICTVFAVYIMMVYGYQYLLCTTIAYVFKETYGFSSSESGLVFLSAGVGCFLGMIWFGVDSSVAMKRIKEQDSEGGLKPEVRLRLLPAGAIIYPLGFFIYGWTAHFQTHWLGPIAGLFLIGIGNILSMMAVSVYLVDAYERYAASALAANTVMRSIAGAVLPLCSLKMYSHLGLGWGNSLLGFISIALIPIPLYIQRYGEKLRKKFDTSTL</sequence>
<evidence type="ECO:0000256" key="1">
    <source>
        <dbReference type="ARBA" id="ARBA00004141"/>
    </source>
</evidence>
<keyword evidence="3 7" id="KW-0812">Transmembrane</keyword>
<dbReference type="CDD" id="cd17323">
    <property type="entry name" value="MFS_Tpo1_MDR_like"/>
    <property type="match status" value="1"/>
</dbReference>